<dbReference type="InterPro" id="IPR016185">
    <property type="entry name" value="PreATP-grasp_dom_sf"/>
</dbReference>
<dbReference type="EMBL" id="LJIJ01000086">
    <property type="protein sequence ID" value="ODN03128.1"/>
    <property type="molecule type" value="Genomic_DNA"/>
</dbReference>
<evidence type="ECO:0000313" key="9">
    <source>
        <dbReference type="EMBL" id="ODN03128.1"/>
    </source>
</evidence>
<dbReference type="Pfam" id="PF02785">
    <property type="entry name" value="Biotin_carb_C"/>
    <property type="match status" value="1"/>
</dbReference>
<comment type="caution">
    <text evidence="9">The sequence shown here is derived from an EMBL/GenBank/DDBJ whole genome shotgun (WGS) entry which is preliminary data.</text>
</comment>
<dbReference type="InterPro" id="IPR005481">
    <property type="entry name" value="BC-like_N"/>
</dbReference>
<dbReference type="PROSITE" id="PS00866">
    <property type="entry name" value="CPSASE_1"/>
    <property type="match status" value="1"/>
</dbReference>
<dbReference type="InterPro" id="IPR049076">
    <property type="entry name" value="ACCA"/>
</dbReference>
<evidence type="ECO:0000256" key="1">
    <source>
        <dbReference type="ARBA" id="ARBA00001953"/>
    </source>
</evidence>
<organism evidence="9 10">
    <name type="scientific">Orchesella cincta</name>
    <name type="common">Springtail</name>
    <name type="synonym">Podura cincta</name>
    <dbReference type="NCBI Taxonomy" id="48709"/>
    <lineage>
        <taxon>Eukaryota</taxon>
        <taxon>Metazoa</taxon>
        <taxon>Ecdysozoa</taxon>
        <taxon>Arthropoda</taxon>
        <taxon>Hexapoda</taxon>
        <taxon>Collembola</taxon>
        <taxon>Entomobryomorpha</taxon>
        <taxon>Entomobryoidea</taxon>
        <taxon>Orchesellidae</taxon>
        <taxon>Orchesellinae</taxon>
        <taxon>Orchesella</taxon>
    </lineage>
</organism>
<dbReference type="FunFam" id="3.30.1490.20:FF:000003">
    <property type="entry name" value="acetyl-CoA carboxylase isoform X1"/>
    <property type="match status" value="1"/>
</dbReference>
<dbReference type="InterPro" id="IPR005479">
    <property type="entry name" value="CPAse_ATP-bd"/>
</dbReference>
<feature type="domain" description="ATP-grasp" evidence="7">
    <location>
        <begin position="72"/>
        <end position="269"/>
    </location>
</feature>
<proteinExistence type="predicted"/>
<evidence type="ECO:0000313" key="10">
    <source>
        <dbReference type="Proteomes" id="UP000094527"/>
    </source>
</evidence>
<dbReference type="OrthoDB" id="14612at2759"/>
<dbReference type="GO" id="GO:0046872">
    <property type="term" value="F:metal ion binding"/>
    <property type="evidence" value="ECO:0007669"/>
    <property type="project" value="InterPro"/>
</dbReference>
<keyword evidence="4 6" id="KW-0067">ATP-binding</keyword>
<dbReference type="InterPro" id="IPR005482">
    <property type="entry name" value="Biotin_COase_C"/>
</dbReference>
<keyword evidence="3 6" id="KW-0547">Nucleotide-binding</keyword>
<dbReference type="STRING" id="48709.A0A1D2NCZ3"/>
<dbReference type="Gene3D" id="3.40.50.20">
    <property type="match status" value="1"/>
</dbReference>
<dbReference type="PROSITE" id="PS50975">
    <property type="entry name" value="ATP_GRASP"/>
    <property type="match status" value="1"/>
</dbReference>
<evidence type="ECO:0000256" key="3">
    <source>
        <dbReference type="ARBA" id="ARBA00022741"/>
    </source>
</evidence>
<evidence type="ECO:0000259" key="7">
    <source>
        <dbReference type="PROSITE" id="PS50975"/>
    </source>
</evidence>
<dbReference type="SUPFAM" id="SSF51246">
    <property type="entry name" value="Rudiment single hybrid motif"/>
    <property type="match status" value="1"/>
</dbReference>
<evidence type="ECO:0000259" key="8">
    <source>
        <dbReference type="PROSITE" id="PS50979"/>
    </source>
</evidence>
<dbReference type="AlphaFoldDB" id="A0A1D2NCZ3"/>
<reference evidence="9 10" key="1">
    <citation type="journal article" date="2016" name="Genome Biol. Evol.">
        <title>Gene Family Evolution Reflects Adaptation to Soil Environmental Stressors in the Genome of the Collembolan Orchesella cincta.</title>
        <authorList>
            <person name="Faddeeva-Vakhrusheva A."/>
            <person name="Derks M.F."/>
            <person name="Anvar S.Y."/>
            <person name="Agamennone V."/>
            <person name="Suring W."/>
            <person name="Smit S."/>
            <person name="van Straalen N.M."/>
            <person name="Roelofs D."/>
        </authorList>
    </citation>
    <scope>NUCLEOTIDE SEQUENCE [LARGE SCALE GENOMIC DNA]</scope>
    <source>
        <tissue evidence="9">Mixed pool</tissue>
    </source>
</reference>
<protein>
    <submittedName>
        <fullName evidence="9">Acetyl-CoA carboxylase 1</fullName>
    </submittedName>
</protein>
<dbReference type="Proteomes" id="UP000094527">
    <property type="component" value="Unassembled WGS sequence"/>
</dbReference>
<keyword evidence="5" id="KW-0092">Biotin</keyword>
<dbReference type="Pfam" id="PF00289">
    <property type="entry name" value="Biotin_carb_N"/>
    <property type="match status" value="1"/>
</dbReference>
<keyword evidence="10" id="KW-1185">Reference proteome</keyword>
<dbReference type="Pfam" id="PF02786">
    <property type="entry name" value="CPSase_L_D2"/>
    <property type="match status" value="1"/>
</dbReference>
<dbReference type="SUPFAM" id="SSF56059">
    <property type="entry name" value="Glutathione synthetase ATP-binding domain-like"/>
    <property type="match status" value="1"/>
</dbReference>
<dbReference type="InterPro" id="IPR011761">
    <property type="entry name" value="ATP-grasp"/>
</dbReference>
<dbReference type="OMA" id="CRARTDR"/>
<name>A0A1D2NCZ3_ORCCI</name>
<sequence length="384" mass="42575">MFLCRVELTTNYANVELILDIAKRMQVQAVWAGWGHASENPKLPELLHKNNIAFIGPQKKQCGLSETRLRPALLLKPLVFPPFPGLAAGCVETAEEGLVAAQKIGFPVMIKASEGGGGKGIRKAETMDDFSNLFRQVQSEVPGSPIFIMKLATCARHLEVQLLGDQYGNAISLFGRDCSIQRRHQKIIEEAPCVIAKKDIFEEMEKAAVRLAKMVGYVSAGTVEYLYDTDGNYFFLELNPTLQDQMYSNPLRRSSWGDSPLTLTLHATNLNHGATSLPLVLRVRIQTKGFKPSSGTVQELNLRSSKNVWGYFSVAASGGLHEFADSQFGHCSGEDREQARENLVIALKELSIRGDFRTTVEYLITLLETLLSKTTQLTRVGWTL</sequence>
<dbReference type="PROSITE" id="PS50979">
    <property type="entry name" value="BC"/>
    <property type="match status" value="1"/>
</dbReference>
<evidence type="ECO:0000256" key="2">
    <source>
        <dbReference type="ARBA" id="ARBA00022598"/>
    </source>
</evidence>
<evidence type="ECO:0000256" key="5">
    <source>
        <dbReference type="ARBA" id="ARBA00023267"/>
    </source>
</evidence>
<keyword evidence="2" id="KW-0436">Ligase</keyword>
<dbReference type="GO" id="GO:0003989">
    <property type="term" value="F:acetyl-CoA carboxylase activity"/>
    <property type="evidence" value="ECO:0007669"/>
    <property type="project" value="InterPro"/>
</dbReference>
<dbReference type="InterPro" id="IPR011764">
    <property type="entry name" value="Biotin_carboxylation_dom"/>
</dbReference>
<accession>A0A1D2NCZ3</accession>
<feature type="domain" description="Biotin carboxylation" evidence="8">
    <location>
        <begin position="1"/>
        <end position="384"/>
    </location>
</feature>
<dbReference type="Gene3D" id="3.30.1490.20">
    <property type="entry name" value="ATP-grasp fold, A domain"/>
    <property type="match status" value="1"/>
</dbReference>
<dbReference type="GO" id="GO:0005524">
    <property type="term" value="F:ATP binding"/>
    <property type="evidence" value="ECO:0007669"/>
    <property type="project" value="UniProtKB-UniRule"/>
</dbReference>
<dbReference type="GO" id="GO:0005739">
    <property type="term" value="C:mitochondrion"/>
    <property type="evidence" value="ECO:0007669"/>
    <property type="project" value="TreeGrafter"/>
</dbReference>
<comment type="cofactor">
    <cofactor evidence="1">
        <name>biotin</name>
        <dbReference type="ChEBI" id="CHEBI:57586"/>
    </cofactor>
</comment>
<dbReference type="Gene3D" id="3.30.470.20">
    <property type="entry name" value="ATP-grasp fold, B domain"/>
    <property type="match status" value="2"/>
</dbReference>
<dbReference type="SMART" id="SM00878">
    <property type="entry name" value="Biotin_carb_C"/>
    <property type="match status" value="1"/>
</dbReference>
<dbReference type="SUPFAM" id="SSF52440">
    <property type="entry name" value="PreATP-grasp domain"/>
    <property type="match status" value="1"/>
</dbReference>
<gene>
    <name evidence="9" type="ORF">Ocin01_03531</name>
</gene>
<dbReference type="InterPro" id="IPR011054">
    <property type="entry name" value="Rudment_hybrid_motif"/>
</dbReference>
<evidence type="ECO:0000256" key="6">
    <source>
        <dbReference type="PROSITE-ProRule" id="PRU00409"/>
    </source>
</evidence>
<dbReference type="GO" id="GO:0006633">
    <property type="term" value="P:fatty acid biosynthetic process"/>
    <property type="evidence" value="ECO:0007669"/>
    <property type="project" value="TreeGrafter"/>
</dbReference>
<dbReference type="InterPro" id="IPR013815">
    <property type="entry name" value="ATP_grasp_subdomain_1"/>
</dbReference>
<dbReference type="PANTHER" id="PTHR45728:SF3">
    <property type="entry name" value="ACETYL-COA CARBOXYLASE"/>
    <property type="match status" value="1"/>
</dbReference>
<evidence type="ECO:0000256" key="4">
    <source>
        <dbReference type="ARBA" id="ARBA00022840"/>
    </source>
</evidence>
<dbReference type="PANTHER" id="PTHR45728">
    <property type="entry name" value="ACETYL-COA CARBOXYLASE, ISOFORM A"/>
    <property type="match status" value="1"/>
</dbReference>